<name>A0A498GZG4_9EURY</name>
<gene>
    <name evidence="2" type="ORF">ABH15_12380</name>
</gene>
<keyword evidence="1" id="KW-0812">Transmembrane</keyword>
<dbReference type="InterPro" id="IPR058286">
    <property type="entry name" value="DUF7980"/>
</dbReference>
<sequence length="127" mass="14562">MDLRRIIRLPKRKVRGGILATVGYLLSPLSWWNDLFINIPLAYLFAIPFGLISEDLFLPAMIVGYWITNILGFILLHKGVVDIATNKEEKYSRKDFLKDLLFSLIYTAIIGALIAVGIIRFPTEYFQ</sequence>
<dbReference type="RefSeq" id="WP_128694705.1">
    <property type="nucleotide sequence ID" value="NZ_LHQS01000003.1"/>
</dbReference>
<proteinExistence type="predicted"/>
<feature type="transmembrane region" description="Helical" evidence="1">
    <location>
        <begin position="96"/>
        <end position="119"/>
    </location>
</feature>
<organism evidence="2 3">
    <name type="scientific">Methanoculleus taiwanensis</name>
    <dbReference type="NCBI Taxonomy" id="1550565"/>
    <lineage>
        <taxon>Archaea</taxon>
        <taxon>Methanobacteriati</taxon>
        <taxon>Methanobacteriota</taxon>
        <taxon>Stenosarchaea group</taxon>
        <taxon>Methanomicrobia</taxon>
        <taxon>Methanomicrobiales</taxon>
        <taxon>Methanomicrobiaceae</taxon>
        <taxon>Methanoculleus</taxon>
    </lineage>
</organism>
<dbReference type="Proteomes" id="UP000290932">
    <property type="component" value="Unassembled WGS sequence"/>
</dbReference>
<dbReference type="EMBL" id="LHQS01000003">
    <property type="protein sequence ID" value="RXE55504.1"/>
    <property type="molecule type" value="Genomic_DNA"/>
</dbReference>
<keyword evidence="1" id="KW-1133">Transmembrane helix</keyword>
<accession>A0A498GZG4</accession>
<evidence type="ECO:0000313" key="3">
    <source>
        <dbReference type="Proteomes" id="UP000290932"/>
    </source>
</evidence>
<keyword evidence="1" id="KW-0472">Membrane</keyword>
<keyword evidence="3" id="KW-1185">Reference proteome</keyword>
<evidence type="ECO:0000256" key="1">
    <source>
        <dbReference type="SAM" id="Phobius"/>
    </source>
</evidence>
<dbReference type="Pfam" id="PF25937">
    <property type="entry name" value="DUF7980"/>
    <property type="match status" value="1"/>
</dbReference>
<comment type="caution">
    <text evidence="2">The sequence shown here is derived from an EMBL/GenBank/DDBJ whole genome shotgun (WGS) entry which is preliminary data.</text>
</comment>
<feature type="transmembrane region" description="Helical" evidence="1">
    <location>
        <begin position="56"/>
        <end position="76"/>
    </location>
</feature>
<evidence type="ECO:0000313" key="2">
    <source>
        <dbReference type="EMBL" id="RXE55504.1"/>
    </source>
</evidence>
<feature type="transmembrane region" description="Helical" evidence="1">
    <location>
        <begin position="21"/>
        <end position="44"/>
    </location>
</feature>
<reference evidence="2 3" key="1">
    <citation type="journal article" date="2015" name="Int. J. Syst. Evol. Microbiol.">
        <title>Methanoculleus taiwanensis sp. nov., a methanogen isolated from deep marine sediment at the deformation front area near Taiwan.</title>
        <authorList>
            <person name="Weng C.Y."/>
            <person name="Chen S.C."/>
            <person name="Lai M.C."/>
            <person name="Wu S.Y."/>
            <person name="Lin S."/>
            <person name="Yang T.F."/>
            <person name="Chen P.C."/>
        </authorList>
    </citation>
    <scope>NUCLEOTIDE SEQUENCE [LARGE SCALE GENOMIC DNA]</scope>
    <source>
        <strain evidence="2 3">CYW4</strain>
    </source>
</reference>
<protein>
    <submittedName>
        <fullName evidence="2">Uncharacterized protein</fullName>
    </submittedName>
</protein>
<dbReference type="OrthoDB" id="290724at2157"/>
<dbReference type="AlphaFoldDB" id="A0A498GZG4"/>